<sequence>MIRYDLTCKDGHRFDGWFASSGAFERQRDAGQIGCAVCGVTQVDRALMAPGVPAKANRLRDAGRNAAEKSPLEQLRAQIEDNSDYVGLRFADEARAMHEGRSDKRSIHGEAKPEEARALIEDGVPIAPLPFIPKRQTN</sequence>
<dbReference type="STRING" id="591205.SAMN05421538_11012"/>
<dbReference type="PIRSF" id="PIRSF032131">
    <property type="entry name" value="UCP032131"/>
    <property type="match status" value="1"/>
</dbReference>
<reference evidence="1 2" key="1">
    <citation type="submission" date="2016-10" db="EMBL/GenBank/DDBJ databases">
        <authorList>
            <person name="de Groot N.N."/>
        </authorList>
    </citation>
    <scope>NUCLEOTIDE SEQUENCE [LARGE SCALE GENOMIC DNA]</scope>
    <source>
        <strain evidence="1 2">DSM 22220</strain>
    </source>
</reference>
<evidence type="ECO:0000313" key="1">
    <source>
        <dbReference type="EMBL" id="SDE71023.1"/>
    </source>
</evidence>
<dbReference type="OrthoDB" id="9799894at2"/>
<proteinExistence type="predicted"/>
<protein>
    <recommendedName>
        <fullName evidence="3">DUF1178 family protein</fullName>
    </recommendedName>
</protein>
<name>A0A1G7F4Z7_9RHOB</name>
<dbReference type="EMBL" id="FNAH01000010">
    <property type="protein sequence ID" value="SDE71023.1"/>
    <property type="molecule type" value="Genomic_DNA"/>
</dbReference>
<accession>A0A1G7F4Z7</accession>
<dbReference type="Proteomes" id="UP000199344">
    <property type="component" value="Unassembled WGS sequence"/>
</dbReference>
<dbReference type="InterPro" id="IPR009562">
    <property type="entry name" value="DUF1178"/>
</dbReference>
<gene>
    <name evidence="1" type="ORF">SAMN05421538_11012</name>
</gene>
<organism evidence="1 2">
    <name type="scientific">Paracoccus isoporae</name>
    <dbReference type="NCBI Taxonomy" id="591205"/>
    <lineage>
        <taxon>Bacteria</taxon>
        <taxon>Pseudomonadati</taxon>
        <taxon>Pseudomonadota</taxon>
        <taxon>Alphaproteobacteria</taxon>
        <taxon>Rhodobacterales</taxon>
        <taxon>Paracoccaceae</taxon>
        <taxon>Paracoccus</taxon>
    </lineage>
</organism>
<dbReference type="Pfam" id="PF06676">
    <property type="entry name" value="DUF1178"/>
    <property type="match status" value="1"/>
</dbReference>
<evidence type="ECO:0008006" key="3">
    <source>
        <dbReference type="Google" id="ProtNLM"/>
    </source>
</evidence>
<dbReference type="RefSeq" id="WP_090524804.1">
    <property type="nucleotide sequence ID" value="NZ_FNAH01000010.1"/>
</dbReference>
<dbReference type="AlphaFoldDB" id="A0A1G7F4Z7"/>
<evidence type="ECO:0000313" key="2">
    <source>
        <dbReference type="Proteomes" id="UP000199344"/>
    </source>
</evidence>
<keyword evidence="2" id="KW-1185">Reference proteome</keyword>